<keyword evidence="1" id="KW-0378">Hydrolase</keyword>
<sequence length="287" mass="31826">MIKIFIDPGHGGSDLGAVGNGLREKDVTLNISKRIRKYVNDHFEGHSIRMSRSDDQTVSLSQRTTLANNWGADVFVSVHVNAGGGTGYEDFIHRSLSNTSSTAKLRDIIHAEIVKQVDWRNRGKKKANFAVLRTSKMSAMLTENGFIDTKADADKLKSSAFLNRIAKGHGEGIAKAFNLKRKSSGSNADSSNPSGSTSNSGSNENSTIKWLGTDQKGRRVESIYRGSDGLNYYDSPRWSNPSGIFNYGQGWIIDNKYVVDGYPMYRVQNSRKQLFWITASSKYVRVI</sequence>
<organism evidence="4 5">
    <name type="scientific">Pseudogracilibacillus auburnensis</name>
    <dbReference type="NCBI Taxonomy" id="1494959"/>
    <lineage>
        <taxon>Bacteria</taxon>
        <taxon>Bacillati</taxon>
        <taxon>Bacillota</taxon>
        <taxon>Bacilli</taxon>
        <taxon>Bacillales</taxon>
        <taxon>Bacillaceae</taxon>
        <taxon>Pseudogracilibacillus</taxon>
    </lineage>
</organism>
<dbReference type="InterPro" id="IPR050695">
    <property type="entry name" value="N-acetylmuramoyl_amidase_3"/>
</dbReference>
<dbReference type="GO" id="GO:0030288">
    <property type="term" value="C:outer membrane-bounded periplasmic space"/>
    <property type="evidence" value="ECO:0007669"/>
    <property type="project" value="TreeGrafter"/>
</dbReference>
<dbReference type="InterPro" id="IPR002508">
    <property type="entry name" value="MurNAc-LAA_cat"/>
</dbReference>
<reference evidence="4 5" key="1">
    <citation type="submission" date="2018-05" db="EMBL/GenBank/DDBJ databases">
        <title>Genomic Encyclopedia of Type Strains, Phase IV (KMG-IV): sequencing the most valuable type-strain genomes for metagenomic binning, comparative biology and taxonomic classification.</title>
        <authorList>
            <person name="Goeker M."/>
        </authorList>
    </citation>
    <scope>NUCLEOTIDE SEQUENCE [LARGE SCALE GENOMIC DNA]</scope>
    <source>
        <strain evidence="4 5">DSM 28556</strain>
    </source>
</reference>
<dbReference type="GO" id="GO:0008745">
    <property type="term" value="F:N-acetylmuramoyl-L-alanine amidase activity"/>
    <property type="evidence" value="ECO:0007669"/>
    <property type="project" value="InterPro"/>
</dbReference>
<dbReference type="PANTHER" id="PTHR30404:SF0">
    <property type="entry name" value="N-ACETYLMURAMOYL-L-ALANINE AMIDASE AMIC"/>
    <property type="match status" value="1"/>
</dbReference>
<evidence type="ECO:0000313" key="5">
    <source>
        <dbReference type="Proteomes" id="UP000247978"/>
    </source>
</evidence>
<name>A0A2V3VWW2_9BACI</name>
<dbReference type="CDD" id="cd02696">
    <property type="entry name" value="MurNAc-LAA"/>
    <property type="match status" value="1"/>
</dbReference>
<accession>A0A2V3VWW2</accession>
<protein>
    <submittedName>
        <fullName evidence="4">N-acetylmuramoyl-L-alanine amidase</fullName>
    </submittedName>
</protein>
<evidence type="ECO:0000256" key="2">
    <source>
        <dbReference type="SAM" id="MobiDB-lite"/>
    </source>
</evidence>
<gene>
    <name evidence="4" type="ORF">DFR56_111119</name>
</gene>
<dbReference type="Proteomes" id="UP000247978">
    <property type="component" value="Unassembled WGS sequence"/>
</dbReference>
<dbReference type="SMART" id="SM00646">
    <property type="entry name" value="Ami_3"/>
    <property type="match status" value="1"/>
</dbReference>
<feature type="region of interest" description="Disordered" evidence="2">
    <location>
        <begin position="182"/>
        <end position="211"/>
    </location>
</feature>
<evidence type="ECO:0000256" key="1">
    <source>
        <dbReference type="ARBA" id="ARBA00022801"/>
    </source>
</evidence>
<keyword evidence="5" id="KW-1185">Reference proteome</keyword>
<dbReference type="PANTHER" id="PTHR30404">
    <property type="entry name" value="N-ACETYLMURAMOYL-L-ALANINE AMIDASE"/>
    <property type="match status" value="1"/>
</dbReference>
<comment type="caution">
    <text evidence="4">The sequence shown here is derived from an EMBL/GenBank/DDBJ whole genome shotgun (WGS) entry which is preliminary data.</text>
</comment>
<dbReference type="EMBL" id="QJJQ01000011">
    <property type="protein sequence ID" value="PXW85351.1"/>
    <property type="molecule type" value="Genomic_DNA"/>
</dbReference>
<evidence type="ECO:0000313" key="4">
    <source>
        <dbReference type="EMBL" id="PXW85351.1"/>
    </source>
</evidence>
<feature type="domain" description="MurNAc-LAA" evidence="3">
    <location>
        <begin position="64"/>
        <end position="174"/>
    </location>
</feature>
<proteinExistence type="predicted"/>
<dbReference type="GO" id="GO:0009253">
    <property type="term" value="P:peptidoglycan catabolic process"/>
    <property type="evidence" value="ECO:0007669"/>
    <property type="project" value="InterPro"/>
</dbReference>
<dbReference type="RefSeq" id="WP_110396265.1">
    <property type="nucleotide sequence ID" value="NZ_JADIJL010000011.1"/>
</dbReference>
<feature type="compositionally biased region" description="Low complexity" evidence="2">
    <location>
        <begin position="184"/>
        <end position="206"/>
    </location>
</feature>
<dbReference type="Pfam" id="PF01520">
    <property type="entry name" value="Amidase_3"/>
    <property type="match status" value="1"/>
</dbReference>
<dbReference type="Gene3D" id="3.40.630.40">
    <property type="entry name" value="Zn-dependent exopeptidases"/>
    <property type="match status" value="1"/>
</dbReference>
<dbReference type="SUPFAM" id="SSF53187">
    <property type="entry name" value="Zn-dependent exopeptidases"/>
    <property type="match status" value="1"/>
</dbReference>
<dbReference type="AlphaFoldDB" id="A0A2V3VWW2"/>
<evidence type="ECO:0000259" key="3">
    <source>
        <dbReference type="SMART" id="SM00646"/>
    </source>
</evidence>
<dbReference type="OrthoDB" id="9763643at2"/>